<dbReference type="OrthoDB" id="9979195at2759"/>
<comment type="caution">
    <text evidence="10">Lacks conserved residue(s) required for the propagation of feature annotation.</text>
</comment>
<dbReference type="EMBL" id="NBII01000008">
    <property type="protein sequence ID" value="PAV16613.1"/>
    <property type="molecule type" value="Genomic_DNA"/>
</dbReference>
<comment type="subcellular location">
    <subcellularLocation>
        <location evidence="1 10">Endoplasmic reticulum membrane</location>
        <topology evidence="1 10">Multi-pass membrane protein</topology>
    </subcellularLocation>
</comment>
<keyword evidence="10" id="KW-0813">Transport</keyword>
<evidence type="ECO:0000256" key="5">
    <source>
        <dbReference type="ARBA" id="ARBA00022824"/>
    </source>
</evidence>
<proteinExistence type="inferred from homology"/>
<evidence type="ECO:0000313" key="12">
    <source>
        <dbReference type="Proteomes" id="UP000217199"/>
    </source>
</evidence>
<evidence type="ECO:0000256" key="6">
    <source>
        <dbReference type="ARBA" id="ARBA00022989"/>
    </source>
</evidence>
<evidence type="ECO:0000256" key="3">
    <source>
        <dbReference type="ARBA" id="ARBA00010288"/>
    </source>
</evidence>
<evidence type="ECO:0000256" key="1">
    <source>
        <dbReference type="ARBA" id="ARBA00004477"/>
    </source>
</evidence>
<feature type="transmembrane region" description="Helical" evidence="10">
    <location>
        <begin position="433"/>
        <end position="451"/>
    </location>
</feature>
<dbReference type="PANTHER" id="PTHR13117:SF5">
    <property type="entry name" value="PROTEIN RFT1 HOMOLOG"/>
    <property type="match status" value="1"/>
</dbReference>
<feature type="transmembrane region" description="Helical" evidence="10">
    <location>
        <begin position="401"/>
        <end position="421"/>
    </location>
</feature>
<dbReference type="Proteomes" id="UP000217199">
    <property type="component" value="Unassembled WGS sequence"/>
</dbReference>
<feature type="transmembrane region" description="Helical" evidence="10">
    <location>
        <begin position="204"/>
        <end position="223"/>
    </location>
</feature>
<comment type="caution">
    <text evidence="11">The sequence shown here is derived from an EMBL/GenBank/DDBJ whole genome shotgun (WGS) entry which is preliminary data.</text>
</comment>
<reference evidence="11 12" key="1">
    <citation type="journal article" date="2017" name="Mol. Ecol.">
        <title>Comparative and population genomic landscape of Phellinus noxius: A hypervariable fungus causing root rot in trees.</title>
        <authorList>
            <person name="Chung C.L."/>
            <person name="Lee T.J."/>
            <person name="Akiba M."/>
            <person name="Lee H.H."/>
            <person name="Kuo T.H."/>
            <person name="Liu D."/>
            <person name="Ke H.M."/>
            <person name="Yokoi T."/>
            <person name="Roa M.B."/>
            <person name="Lu M.J."/>
            <person name="Chang Y.Y."/>
            <person name="Ann P.J."/>
            <person name="Tsai J.N."/>
            <person name="Chen C.Y."/>
            <person name="Tzean S.S."/>
            <person name="Ota Y."/>
            <person name="Hattori T."/>
            <person name="Sahashi N."/>
            <person name="Liou R.F."/>
            <person name="Kikuchi T."/>
            <person name="Tsai I.J."/>
        </authorList>
    </citation>
    <scope>NUCLEOTIDE SEQUENCE [LARGE SCALE GENOMIC DNA]</scope>
    <source>
        <strain evidence="11 12">FFPRI411160</strain>
    </source>
</reference>
<evidence type="ECO:0000256" key="2">
    <source>
        <dbReference type="ARBA" id="ARBA00004922"/>
    </source>
</evidence>
<feature type="transmembrane region" description="Helical" evidence="10">
    <location>
        <begin position="176"/>
        <end position="192"/>
    </location>
</feature>
<keyword evidence="5 10" id="KW-0256">Endoplasmic reticulum</keyword>
<dbReference type="PANTHER" id="PTHR13117">
    <property type="entry name" value="ENDOPLASMIC RETICULUM MULTISPAN TRANSMEMBRANE PROTEIN-RELATED"/>
    <property type="match status" value="1"/>
</dbReference>
<gene>
    <name evidence="11" type="ORF">PNOK_0823300</name>
</gene>
<sequence>MSSVHNESNVHNQSQTSESSLENAALQSASSLMKLQLLSRMVTFILNQSLVRLASPAVFGTVSIQLELLLNTILFLSREGFRNALLRADVDNREKGGETSPITNIYLLPVYFGIPVSLSASFAYRSYASDDTKQQSFFLPAVALYTLAAIIELICEPMHVRSVQSLNSGVRIRAEGSAIIVKSIITVLTLVYDSQSKVPGSLGLLAFALGQLAFSITLLSVYLSEYAPSMTFLIHRSKTRPSGSNSASEGSILKYFTKRLSAFFDENLLEVALAMTAQGFVKHILTEGDKIIISRMSPLKDQGGYAVANNYGALIARIFFQPIEESSRLFFSKTFSSVNSDSIDRGALQSALARLGSLLLIYSHFSFLLLSLAPPYLNLVLTALLPPRYLNTSAPAVLSAWIWYIPVLAVNGVLEAFISSAASSRDLARQSRWMAGASVLYVAVTVGLYRVGGLGDTAVVYANIVYRARRG</sequence>
<evidence type="ECO:0000256" key="4">
    <source>
        <dbReference type="ARBA" id="ARBA00022692"/>
    </source>
</evidence>
<dbReference type="GO" id="GO:0034203">
    <property type="term" value="P:glycolipid translocation"/>
    <property type="evidence" value="ECO:0007669"/>
    <property type="project" value="TreeGrafter"/>
</dbReference>
<dbReference type="InterPro" id="IPR007594">
    <property type="entry name" value="RFT1"/>
</dbReference>
<feature type="transmembrane region" description="Helical" evidence="10">
    <location>
        <begin position="359"/>
        <end position="381"/>
    </location>
</feature>
<dbReference type="Pfam" id="PF04506">
    <property type="entry name" value="Rft-1"/>
    <property type="match status" value="1"/>
</dbReference>
<dbReference type="GO" id="GO:0005789">
    <property type="term" value="C:endoplasmic reticulum membrane"/>
    <property type="evidence" value="ECO:0007669"/>
    <property type="project" value="UniProtKB-SubCell"/>
</dbReference>
<accession>A0A286UAJ9</accession>
<keyword evidence="4 10" id="KW-0812">Transmembrane</keyword>
<evidence type="ECO:0000313" key="11">
    <source>
        <dbReference type="EMBL" id="PAV16613.1"/>
    </source>
</evidence>
<feature type="transmembrane region" description="Helical" evidence="10">
    <location>
        <begin position="136"/>
        <end position="155"/>
    </location>
</feature>
<keyword evidence="6 10" id="KW-1133">Transmembrane helix</keyword>
<evidence type="ECO:0000256" key="9">
    <source>
        <dbReference type="ARBA" id="ARBA00045912"/>
    </source>
</evidence>
<dbReference type="FunCoup" id="A0A286UAJ9">
    <property type="interactions" value="311"/>
</dbReference>
<comment type="pathway">
    <text evidence="2">Protein modification; protein glycosylation.</text>
</comment>
<feature type="transmembrane region" description="Helical" evidence="10">
    <location>
        <begin position="105"/>
        <end position="124"/>
    </location>
</feature>
<comment type="similarity">
    <text evidence="3 10">Belongs to the RFT1 family.</text>
</comment>
<dbReference type="GO" id="GO:0006488">
    <property type="term" value="P:dolichol-linked oligosaccharide biosynthetic process"/>
    <property type="evidence" value="ECO:0007669"/>
    <property type="project" value="InterPro"/>
</dbReference>
<evidence type="ECO:0000256" key="10">
    <source>
        <dbReference type="RuleBase" id="RU365067"/>
    </source>
</evidence>
<organism evidence="11 12">
    <name type="scientific">Pyrrhoderma noxium</name>
    <dbReference type="NCBI Taxonomy" id="2282107"/>
    <lineage>
        <taxon>Eukaryota</taxon>
        <taxon>Fungi</taxon>
        <taxon>Dikarya</taxon>
        <taxon>Basidiomycota</taxon>
        <taxon>Agaricomycotina</taxon>
        <taxon>Agaricomycetes</taxon>
        <taxon>Hymenochaetales</taxon>
        <taxon>Hymenochaetaceae</taxon>
        <taxon>Pyrrhoderma</taxon>
    </lineage>
</organism>
<keyword evidence="7 10" id="KW-0472">Membrane</keyword>
<protein>
    <recommendedName>
        <fullName evidence="8 10">Man(5)GlcNAc(2)-PP-dolichol translocation protein RFT1</fullName>
    </recommendedName>
</protein>
<comment type="function">
    <text evidence="9 10">Intramembrane glycolipid transporter that operates in the biosynthetic pathway of dolichol-linked oligosaccharides, the glycan precursors employed in protein asparagine (N)-glycosylation. The sequential addition of sugars to dolichol pyrophosphate produces dolichol-linked oligosaccharides containing fourteen sugars, including two GlcNAcs, nine mannoses and three glucoses. Once assembled, the oligosaccharide is transferred from the lipid to nascent proteins by oligosaccharyltransferases. The assembly of dolichol-linked oligosaccharides begins on the cytosolic side of the endoplasmic reticulum membrane and finishes in its lumen. RFT1 could mediate the translocation of the cytosolically oriented intermediate DolPP-GlcNAc2Man5, produced by ALG11, into the ER lumen where dolichol-linked oligosaccharides assembly continues. However, the intramembrane lipid transporter activity could not be confirmed in vitro.</text>
</comment>
<evidence type="ECO:0000256" key="8">
    <source>
        <dbReference type="ARBA" id="ARBA00044793"/>
    </source>
</evidence>
<dbReference type="InParanoid" id="A0A286UAJ9"/>
<dbReference type="STRING" id="2282107.A0A286UAJ9"/>
<name>A0A286UAJ9_9AGAM</name>
<evidence type="ECO:0000256" key="7">
    <source>
        <dbReference type="ARBA" id="ARBA00023136"/>
    </source>
</evidence>
<dbReference type="AlphaFoldDB" id="A0A286UAJ9"/>
<keyword evidence="12" id="KW-1185">Reference proteome</keyword>